<sequence>MTELKLELKEKIIEQLNLEDVSADDIADQDPLFGEGLGLDSIDALELIVMLDKDYGIKLADPKEGRKIFESVETMAAYITANRSA</sequence>
<name>A0ACC7LGG1_9FLAO</name>
<comment type="caution">
    <text evidence="1">The sequence shown here is derived from an EMBL/GenBank/DDBJ whole genome shotgun (WGS) entry which is preliminary data.</text>
</comment>
<dbReference type="Proteomes" id="UP001595191">
    <property type="component" value="Unassembled WGS sequence"/>
</dbReference>
<reference evidence="1" key="1">
    <citation type="submission" date="2024-09" db="EMBL/GenBank/DDBJ databases">
        <authorList>
            <person name="Liu J."/>
        </authorList>
    </citation>
    <scope>NUCLEOTIDE SEQUENCE</scope>
    <source>
        <strain evidence="1">NBU2967</strain>
    </source>
</reference>
<keyword evidence="2" id="KW-1185">Reference proteome</keyword>
<gene>
    <name evidence="1" type="ORF">ACEZ3G_04615</name>
</gene>
<evidence type="ECO:0000313" key="2">
    <source>
        <dbReference type="Proteomes" id="UP001595191"/>
    </source>
</evidence>
<dbReference type="EMBL" id="JBHFPV010000001">
    <property type="protein sequence ID" value="MFH6602748.1"/>
    <property type="molecule type" value="Genomic_DNA"/>
</dbReference>
<protein>
    <submittedName>
        <fullName evidence="1">Phosphopantetheine-binding protein</fullName>
    </submittedName>
</protein>
<evidence type="ECO:0000313" key="1">
    <source>
        <dbReference type="EMBL" id="MFH6602748.1"/>
    </source>
</evidence>
<organism evidence="1 2">
    <name type="scientific">Meishania litoralis</name>
    <dbReference type="NCBI Taxonomy" id="3434685"/>
    <lineage>
        <taxon>Bacteria</taxon>
        <taxon>Pseudomonadati</taxon>
        <taxon>Bacteroidota</taxon>
        <taxon>Flavobacteriia</taxon>
        <taxon>Flavobacteriales</taxon>
        <taxon>Flavobacteriaceae</taxon>
        <taxon>Meishania</taxon>
    </lineage>
</organism>
<accession>A0ACC7LGG1</accession>
<proteinExistence type="predicted"/>